<comment type="caution">
    <text evidence="1">The sequence shown here is derived from an EMBL/GenBank/DDBJ whole genome shotgun (WGS) entry which is preliminary data.</text>
</comment>
<keyword evidence="2" id="KW-1185">Reference proteome</keyword>
<sequence length="105" mass="11814">MATLTPDGRYLIVRGRLWRAANPALPASTRDALVQQLMHARRDVKAALRSNDPVSLRKARDAVQAAKVALGERGPVWWTDGASDYNRHMVKNTPYAQWYELKVDA</sequence>
<gene>
    <name evidence="1" type="ORF">LK996_09710</name>
</gene>
<reference evidence="1" key="1">
    <citation type="submission" date="2021-10" db="EMBL/GenBank/DDBJ databases">
        <authorList>
            <person name="Lyu M."/>
            <person name="Wang X."/>
            <person name="Meng X."/>
            <person name="Xu K."/>
        </authorList>
    </citation>
    <scope>NUCLEOTIDE SEQUENCE</scope>
    <source>
        <strain evidence="1">A6</strain>
    </source>
</reference>
<evidence type="ECO:0000313" key="1">
    <source>
        <dbReference type="EMBL" id="MCC8363346.1"/>
    </source>
</evidence>
<dbReference type="EMBL" id="JAJGAK010000002">
    <property type="protein sequence ID" value="MCC8363346.1"/>
    <property type="molecule type" value="Genomic_DNA"/>
</dbReference>
<accession>A0ABS8JIB4</accession>
<proteinExistence type="predicted"/>
<name>A0ABS8JIB4_9GAMM</name>
<organism evidence="1 2">
    <name type="scientific">Noviluteimonas lactosilytica</name>
    <dbReference type="NCBI Taxonomy" id="2888523"/>
    <lineage>
        <taxon>Bacteria</taxon>
        <taxon>Pseudomonadati</taxon>
        <taxon>Pseudomonadota</taxon>
        <taxon>Gammaproteobacteria</taxon>
        <taxon>Lysobacterales</taxon>
        <taxon>Lysobacteraceae</taxon>
        <taxon>Noviluteimonas</taxon>
    </lineage>
</organism>
<evidence type="ECO:0000313" key="2">
    <source>
        <dbReference type="Proteomes" id="UP001165293"/>
    </source>
</evidence>
<dbReference type="Proteomes" id="UP001165293">
    <property type="component" value="Unassembled WGS sequence"/>
</dbReference>
<protein>
    <submittedName>
        <fullName evidence="1">Uncharacterized protein</fullName>
    </submittedName>
</protein>